<dbReference type="AlphaFoldDB" id="A0AAN9B880"/>
<gene>
    <name evidence="1" type="ORF">V1264_023608</name>
</gene>
<sequence>MDPSCTVGFYCRDMRTLHTFVDQVPDMVVPPRQRGSYPLFVVSEGSCVDHHSQMPPARELGRLRIRHVRTDRAGNRVRSPTLDSEDFVIL</sequence>
<reference evidence="1 2" key="1">
    <citation type="submission" date="2024-02" db="EMBL/GenBank/DDBJ databases">
        <title>Chromosome-scale genome assembly of the rough periwinkle Littorina saxatilis.</title>
        <authorList>
            <person name="De Jode A."/>
            <person name="Faria R."/>
            <person name="Formenti G."/>
            <person name="Sims Y."/>
            <person name="Smith T.P."/>
            <person name="Tracey A."/>
            <person name="Wood J.M.D."/>
            <person name="Zagrodzka Z.B."/>
            <person name="Johannesson K."/>
            <person name="Butlin R.K."/>
            <person name="Leder E.H."/>
        </authorList>
    </citation>
    <scope>NUCLEOTIDE SEQUENCE [LARGE SCALE GENOMIC DNA]</scope>
    <source>
        <strain evidence="1">Snail1</strain>
        <tissue evidence="1">Muscle</tissue>
    </source>
</reference>
<organism evidence="1 2">
    <name type="scientific">Littorina saxatilis</name>
    <dbReference type="NCBI Taxonomy" id="31220"/>
    <lineage>
        <taxon>Eukaryota</taxon>
        <taxon>Metazoa</taxon>
        <taxon>Spiralia</taxon>
        <taxon>Lophotrochozoa</taxon>
        <taxon>Mollusca</taxon>
        <taxon>Gastropoda</taxon>
        <taxon>Caenogastropoda</taxon>
        <taxon>Littorinimorpha</taxon>
        <taxon>Littorinoidea</taxon>
        <taxon>Littorinidae</taxon>
        <taxon>Littorina</taxon>
    </lineage>
</organism>
<dbReference type="EMBL" id="JBAMIC010000011">
    <property type="protein sequence ID" value="KAK7100702.1"/>
    <property type="molecule type" value="Genomic_DNA"/>
</dbReference>
<dbReference type="Proteomes" id="UP001374579">
    <property type="component" value="Unassembled WGS sequence"/>
</dbReference>
<evidence type="ECO:0000313" key="1">
    <source>
        <dbReference type="EMBL" id="KAK7100702.1"/>
    </source>
</evidence>
<accession>A0AAN9B880</accession>
<proteinExistence type="predicted"/>
<evidence type="ECO:0000313" key="2">
    <source>
        <dbReference type="Proteomes" id="UP001374579"/>
    </source>
</evidence>
<comment type="caution">
    <text evidence="1">The sequence shown here is derived from an EMBL/GenBank/DDBJ whole genome shotgun (WGS) entry which is preliminary data.</text>
</comment>
<protein>
    <submittedName>
        <fullName evidence="1">Uncharacterized protein</fullName>
    </submittedName>
</protein>
<name>A0AAN9B880_9CAEN</name>
<keyword evidence="2" id="KW-1185">Reference proteome</keyword>